<proteinExistence type="predicted"/>
<accession>A0A6F8PKG0</accession>
<dbReference type="EMBL" id="AP021888">
    <property type="protein sequence ID" value="BBP42593.1"/>
    <property type="molecule type" value="Genomic_DNA"/>
</dbReference>
<dbReference type="RefSeq" id="WP_243831470.1">
    <property type="nucleotide sequence ID" value="NZ_AP021888.1"/>
</dbReference>
<dbReference type="AlphaFoldDB" id="A0A6F8PKG0"/>
<gene>
    <name evidence="4" type="ORF">THMIRHAT_03390</name>
</gene>
<feature type="domain" description="Metallo-beta-lactamase" evidence="2">
    <location>
        <begin position="16"/>
        <end position="253"/>
    </location>
</feature>
<dbReference type="Pfam" id="PF10996">
    <property type="entry name" value="Beta-Casp"/>
    <property type="match status" value="1"/>
</dbReference>
<dbReference type="SUPFAM" id="SSF56281">
    <property type="entry name" value="Metallo-hydrolase/oxidoreductase"/>
    <property type="match status" value="1"/>
</dbReference>
<dbReference type="InterPro" id="IPR022712">
    <property type="entry name" value="Beta_Casp"/>
</dbReference>
<dbReference type="GO" id="GO:0016787">
    <property type="term" value="F:hydrolase activity"/>
    <property type="evidence" value="ECO:0007669"/>
    <property type="project" value="UniProtKB-KW"/>
</dbReference>
<protein>
    <submittedName>
        <fullName evidence="4">MBL fold metallo-hydrolase</fullName>
    </submittedName>
</protein>
<dbReference type="Pfam" id="PF00753">
    <property type="entry name" value="Lactamase_B"/>
    <property type="match status" value="1"/>
</dbReference>
<dbReference type="GO" id="GO:0004521">
    <property type="term" value="F:RNA endonuclease activity"/>
    <property type="evidence" value="ECO:0007669"/>
    <property type="project" value="TreeGrafter"/>
</dbReference>
<feature type="domain" description="Beta-Casp" evidence="3">
    <location>
        <begin position="258"/>
        <end position="383"/>
    </location>
</feature>
<evidence type="ECO:0000313" key="5">
    <source>
        <dbReference type="Proteomes" id="UP000501466"/>
    </source>
</evidence>
<evidence type="ECO:0000313" key="4">
    <source>
        <dbReference type="EMBL" id="BBP42593.1"/>
    </source>
</evidence>
<dbReference type="Gene3D" id="3.40.50.10890">
    <property type="match status" value="1"/>
</dbReference>
<evidence type="ECO:0000256" key="1">
    <source>
        <dbReference type="ARBA" id="ARBA00022801"/>
    </source>
</evidence>
<dbReference type="SMART" id="SM01027">
    <property type="entry name" value="Beta-Casp"/>
    <property type="match status" value="1"/>
</dbReference>
<name>A0A6F8PKG0_9GAMM</name>
<dbReference type="PANTHER" id="PTHR11203:SF37">
    <property type="entry name" value="INTEGRATOR COMPLEX SUBUNIT 11"/>
    <property type="match status" value="1"/>
</dbReference>
<keyword evidence="1 4" id="KW-0378">Hydrolase</keyword>
<dbReference type="InterPro" id="IPR011108">
    <property type="entry name" value="RMMBL"/>
</dbReference>
<dbReference type="PANTHER" id="PTHR11203">
    <property type="entry name" value="CLEAVAGE AND POLYADENYLATION SPECIFICITY FACTOR FAMILY MEMBER"/>
    <property type="match status" value="1"/>
</dbReference>
<sequence>MTMTPIQSFGAAETVTGSCHFLQLRQGPKILVDCGLFQGGAEKSSFEPFGFNPQDVDILLITHAHLDHVGRVPKLVKEGFKGRIITTRATLDLMEVVLLDSAKIMEEDFATQRKKAKRRGEESTLKEPLYTLDDVKAVFDLNIQFAQYDTPISLAKEVSATFRNAGHILGSASIQVSFLVDNQPKSVVFSGDLGSSNGLIMQPPTAVAQADALYIESTYGDRNHRSMENSLLEFKEIIQQTLKRQGNVIIPSFAIERTQEVLVLLKQMFLANELPRCKVFVDSPMAIRATRIYNQYHAELNATAQNLLATDGSIFDFPYLEYTLTGAESMQINEHESGCIIIAGSGMCTGGRILHHFKHRLWDERNSVLFVGYQAQGSLGRLLVDGAEEVHIYHEKIKVGAKISMINGFSAHADQSELLNWMSQFNQLDKVFLIHGEPDKQAAFKIAIETQLNKTVHIVQYAEEIWV</sequence>
<organism evidence="4 5">
    <name type="scientific">Thiosulfativibrio zosterae</name>
    <dbReference type="NCBI Taxonomy" id="2675053"/>
    <lineage>
        <taxon>Bacteria</taxon>
        <taxon>Pseudomonadati</taxon>
        <taxon>Pseudomonadota</taxon>
        <taxon>Gammaproteobacteria</taxon>
        <taxon>Thiotrichales</taxon>
        <taxon>Piscirickettsiaceae</taxon>
        <taxon>Thiosulfativibrio</taxon>
    </lineage>
</organism>
<dbReference type="Gene3D" id="3.60.15.10">
    <property type="entry name" value="Ribonuclease Z/Hydroxyacylglutathione hydrolase-like"/>
    <property type="match status" value="1"/>
</dbReference>
<reference evidence="5" key="1">
    <citation type="submission" date="2019-11" db="EMBL/GenBank/DDBJ databases">
        <title>Isolation and characterization of two novel species in the genus Thiomicrorhabdus.</title>
        <authorList>
            <person name="Mochizuki J."/>
            <person name="Kojima H."/>
            <person name="Fukui M."/>
        </authorList>
    </citation>
    <scope>NUCLEOTIDE SEQUENCE [LARGE SCALE GENOMIC DNA]</scope>
    <source>
        <strain evidence="5">AkT22</strain>
    </source>
</reference>
<evidence type="ECO:0000259" key="2">
    <source>
        <dbReference type="SMART" id="SM00849"/>
    </source>
</evidence>
<dbReference type="InterPro" id="IPR001279">
    <property type="entry name" value="Metallo-B-lactamas"/>
</dbReference>
<keyword evidence="5" id="KW-1185">Reference proteome</keyword>
<dbReference type="InterPro" id="IPR036866">
    <property type="entry name" value="RibonucZ/Hydroxyglut_hydro"/>
</dbReference>
<dbReference type="Pfam" id="PF07521">
    <property type="entry name" value="RMMBL"/>
    <property type="match status" value="1"/>
</dbReference>
<dbReference type="SMART" id="SM00849">
    <property type="entry name" value="Lactamase_B"/>
    <property type="match status" value="1"/>
</dbReference>
<evidence type="ECO:0000259" key="3">
    <source>
        <dbReference type="SMART" id="SM01027"/>
    </source>
</evidence>
<dbReference type="KEGG" id="tzo:THMIRHAT_03390"/>
<dbReference type="CDD" id="cd16295">
    <property type="entry name" value="TTHA0252-CPSF-like_MBL-fold"/>
    <property type="match status" value="1"/>
</dbReference>
<dbReference type="Proteomes" id="UP000501466">
    <property type="component" value="Chromosome"/>
</dbReference>
<dbReference type="InterPro" id="IPR050698">
    <property type="entry name" value="MBL"/>
</dbReference>